<dbReference type="Proteomes" id="UP000663868">
    <property type="component" value="Unassembled WGS sequence"/>
</dbReference>
<gene>
    <name evidence="2" type="ORF">IZO911_LOCUS24543</name>
    <name evidence="3" type="ORF">KXQ929_LOCUS35057</name>
</gene>
<feature type="region of interest" description="Disordered" evidence="1">
    <location>
        <begin position="82"/>
        <end position="135"/>
    </location>
</feature>
<feature type="compositionally biased region" description="Polar residues" evidence="1">
    <location>
        <begin position="99"/>
        <end position="127"/>
    </location>
</feature>
<name>A0A814R6A8_9BILA</name>
<evidence type="ECO:0000313" key="4">
    <source>
        <dbReference type="Proteomes" id="UP000663860"/>
    </source>
</evidence>
<proteinExistence type="predicted"/>
<evidence type="ECO:0000256" key="1">
    <source>
        <dbReference type="SAM" id="MobiDB-lite"/>
    </source>
</evidence>
<protein>
    <submittedName>
        <fullName evidence="2">Uncharacterized protein</fullName>
    </submittedName>
</protein>
<reference evidence="2" key="1">
    <citation type="submission" date="2021-02" db="EMBL/GenBank/DDBJ databases">
        <authorList>
            <person name="Nowell W R."/>
        </authorList>
    </citation>
    <scope>NUCLEOTIDE SEQUENCE</scope>
</reference>
<dbReference type="EMBL" id="CAJNOE010000296">
    <property type="protein sequence ID" value="CAF1128317.1"/>
    <property type="molecule type" value="Genomic_DNA"/>
</dbReference>
<dbReference type="AlphaFoldDB" id="A0A814R6A8"/>
<comment type="caution">
    <text evidence="2">The sequence shown here is derived from an EMBL/GenBank/DDBJ whole genome shotgun (WGS) entry which is preliminary data.</text>
</comment>
<evidence type="ECO:0000313" key="2">
    <source>
        <dbReference type="EMBL" id="CAF1128317.1"/>
    </source>
</evidence>
<accession>A0A814R6A8</accession>
<dbReference type="EMBL" id="CAJOBB010004968">
    <property type="protein sequence ID" value="CAF4110554.1"/>
    <property type="molecule type" value="Genomic_DNA"/>
</dbReference>
<evidence type="ECO:0000313" key="3">
    <source>
        <dbReference type="EMBL" id="CAF4110554.1"/>
    </source>
</evidence>
<sequence>MVYLNNIQGKIVRDNVNATWYLQRLKELAQQNNSNEKNNLIQINNKSNKKLSTQTKPIIPSIISTQRQYKTLKLPTNSIQIQTTKQKSLDNNNSRSRNIGSGVSLRSQLTTNKLNPSRSEFLSNSSETLTTTTTRKDEKDNLWERRSSICTKSDIIYRPSSQLSTDQRCQRAYSSAANSIERETCSILGPQLCSDCIEIQTRANLSPQNLLNKSSIRQRLTALALRRFIKNNQNLTDEDLIDMINNQEIDLNILNLNQLNSTVLTDEEYFDNLSKLLNRYAGESSPYYFKNLNDFAQKYQSNKYKRLLLSQTPTPYSSNPLFQSKHLEKFDVSNNYSYMKRASTNKTNLQLSTSIFVSPRKADPFHLKYKSLNNYSPTLLLQTIRENSKTNLSNQINNNKKRTLIGSKYSHQQTLHL</sequence>
<organism evidence="2 4">
    <name type="scientific">Adineta steineri</name>
    <dbReference type="NCBI Taxonomy" id="433720"/>
    <lineage>
        <taxon>Eukaryota</taxon>
        <taxon>Metazoa</taxon>
        <taxon>Spiralia</taxon>
        <taxon>Gnathifera</taxon>
        <taxon>Rotifera</taxon>
        <taxon>Eurotatoria</taxon>
        <taxon>Bdelloidea</taxon>
        <taxon>Adinetida</taxon>
        <taxon>Adinetidae</taxon>
        <taxon>Adineta</taxon>
    </lineage>
</organism>
<dbReference type="Proteomes" id="UP000663860">
    <property type="component" value="Unassembled WGS sequence"/>
</dbReference>